<keyword evidence="3" id="KW-1185">Reference proteome</keyword>
<evidence type="ECO:0000313" key="3">
    <source>
        <dbReference type="Proteomes" id="UP001470230"/>
    </source>
</evidence>
<dbReference type="EMBL" id="JAPFFF010000018">
    <property type="protein sequence ID" value="KAK8860697.1"/>
    <property type="molecule type" value="Genomic_DNA"/>
</dbReference>
<proteinExistence type="predicted"/>
<organism evidence="1 3">
    <name type="scientific">Tritrichomonas musculus</name>
    <dbReference type="NCBI Taxonomy" id="1915356"/>
    <lineage>
        <taxon>Eukaryota</taxon>
        <taxon>Metamonada</taxon>
        <taxon>Parabasalia</taxon>
        <taxon>Tritrichomonadida</taxon>
        <taxon>Tritrichomonadidae</taxon>
        <taxon>Tritrichomonas</taxon>
    </lineage>
</organism>
<evidence type="ECO:0000313" key="2">
    <source>
        <dbReference type="EMBL" id="KAK8860697.1"/>
    </source>
</evidence>
<name>A0ABR2GNX8_9EUKA</name>
<dbReference type="EMBL" id="JAPFFF010000237">
    <property type="protein sequence ID" value="KAK8835097.1"/>
    <property type="molecule type" value="Genomic_DNA"/>
</dbReference>
<gene>
    <name evidence="2" type="ORF">M9Y10_012362</name>
    <name evidence="1" type="ORF">M9Y10_018107</name>
</gene>
<sequence length="107" mass="12406">MIQKAKQIAREETIKRSRAMLVQIPVPKHYHKSVHLDEDGQIISHYRWGEICEGLQDQMEFFVNSIPDQDSYLFRKGVQQDEREAAKYNKMAAELGCISSMSNYGTI</sequence>
<reference evidence="1 3" key="1">
    <citation type="submission" date="2024-04" db="EMBL/GenBank/DDBJ databases">
        <title>Tritrichomonas musculus Genome.</title>
        <authorList>
            <person name="Alves-Ferreira E."/>
            <person name="Grigg M."/>
            <person name="Lorenzi H."/>
            <person name="Galac M."/>
        </authorList>
    </citation>
    <scope>NUCLEOTIDE SEQUENCE [LARGE SCALE GENOMIC DNA]</scope>
    <source>
        <strain evidence="1 3">EAF2021</strain>
    </source>
</reference>
<comment type="caution">
    <text evidence="1">The sequence shown here is derived from an EMBL/GenBank/DDBJ whole genome shotgun (WGS) entry which is preliminary data.</text>
</comment>
<evidence type="ECO:0000313" key="1">
    <source>
        <dbReference type="EMBL" id="KAK8835097.1"/>
    </source>
</evidence>
<dbReference type="Proteomes" id="UP001470230">
    <property type="component" value="Unassembled WGS sequence"/>
</dbReference>
<accession>A0ABR2GNX8</accession>
<protein>
    <submittedName>
        <fullName evidence="1">Uncharacterized protein</fullName>
    </submittedName>
</protein>